<feature type="transmembrane region" description="Helical" evidence="1">
    <location>
        <begin position="57"/>
        <end position="76"/>
    </location>
</feature>
<evidence type="ECO:0000256" key="1">
    <source>
        <dbReference type="SAM" id="Phobius"/>
    </source>
</evidence>
<feature type="transmembrane region" description="Helical" evidence="1">
    <location>
        <begin position="34"/>
        <end position="51"/>
    </location>
</feature>
<reference evidence="2 3" key="1">
    <citation type="submission" date="2021-11" db="EMBL/GenBank/DDBJ databases">
        <title>Comparative genomics of bee honey and flower isolates.</title>
        <authorList>
            <person name="Bechtner J.D."/>
            <person name="Gallus M.K."/>
            <person name="Ehrmann M."/>
        </authorList>
    </citation>
    <scope>NUCLEOTIDE SEQUENCE [LARGE SCALE GENOMIC DNA]</scope>
    <source>
        <strain evidence="2 3">M161</strain>
    </source>
</reference>
<feature type="transmembrane region" description="Helical" evidence="1">
    <location>
        <begin position="97"/>
        <end position="116"/>
    </location>
</feature>
<evidence type="ECO:0000313" key="3">
    <source>
        <dbReference type="Proteomes" id="UP001522905"/>
    </source>
</evidence>
<feature type="transmembrane region" description="Helical" evidence="1">
    <location>
        <begin position="122"/>
        <end position="145"/>
    </location>
</feature>
<comment type="caution">
    <text evidence="2">The sequence shown here is derived from an EMBL/GenBank/DDBJ whole genome shotgun (WGS) entry which is preliminary data.</text>
</comment>
<dbReference type="Proteomes" id="UP001522905">
    <property type="component" value="Unassembled WGS sequence"/>
</dbReference>
<accession>A0ABT0HZE0</accession>
<gene>
    <name evidence="2" type="ORF">LNP07_00200</name>
</gene>
<name>A0ABT0HZE0_9LACO</name>
<proteinExistence type="predicted"/>
<dbReference type="InterPro" id="IPR004676">
    <property type="entry name" value="Cd-R_transporter"/>
</dbReference>
<keyword evidence="1" id="KW-1133">Transmembrane helix</keyword>
<dbReference type="Pfam" id="PF03596">
    <property type="entry name" value="Cad"/>
    <property type="match status" value="1"/>
</dbReference>
<dbReference type="RefSeq" id="WP_220727869.1">
    <property type="nucleotide sequence ID" value="NZ_BPLM01000002.1"/>
</dbReference>
<keyword evidence="1" id="KW-0812">Transmembrane</keyword>
<keyword evidence="1" id="KW-0472">Membrane</keyword>
<organism evidence="2 3">
    <name type="scientific">Apilactobacillus xinyiensis</name>
    <dbReference type="NCBI Taxonomy" id="2841032"/>
    <lineage>
        <taxon>Bacteria</taxon>
        <taxon>Bacillati</taxon>
        <taxon>Bacillota</taxon>
        <taxon>Bacilli</taxon>
        <taxon>Lactobacillales</taxon>
        <taxon>Lactobacillaceae</taxon>
        <taxon>Apilactobacillus</taxon>
    </lineage>
</organism>
<feature type="transmembrane region" description="Helical" evidence="1">
    <location>
        <begin position="157"/>
        <end position="175"/>
    </location>
</feature>
<feature type="transmembrane region" description="Helical" evidence="1">
    <location>
        <begin position="6"/>
        <end position="25"/>
    </location>
</feature>
<evidence type="ECO:0000313" key="2">
    <source>
        <dbReference type="EMBL" id="MCK8623945.1"/>
    </source>
</evidence>
<keyword evidence="3" id="KW-1185">Reference proteome</keyword>
<dbReference type="EMBL" id="JAJIAO010000001">
    <property type="protein sequence ID" value="MCK8623945.1"/>
    <property type="molecule type" value="Genomic_DNA"/>
</dbReference>
<sequence length="187" mass="21586">MNYWILALTFLSVNLDFFFMLIFMIKKYDLRKVIVGYVAGVTILITLSFIIGKTLAYFISEWILGVLGFLPIYMAFKDDDDDDGVKNHKSQIFSFMITYLSVCAGCNISIFLPVLINMSFWHFIITLIFMNVLTVIVTIIIKRIADISIVSKIMEKYGEILMKICYVLVGLYVFWDSGLIEHLLQLI</sequence>
<protein>
    <submittedName>
        <fullName evidence="2">CadD family cadmium resistance transporter</fullName>
    </submittedName>
</protein>